<dbReference type="EMBL" id="AP019695">
    <property type="protein sequence ID" value="BBK22186.1"/>
    <property type="molecule type" value="Genomic_DNA"/>
</dbReference>
<gene>
    <name evidence="5" type="ORF">Aargi30884_10890</name>
</gene>
<keyword evidence="2" id="KW-0012">Acyltransferase</keyword>
<dbReference type="PANTHER" id="PTHR43792:SF8">
    <property type="entry name" value="[RIBOSOMAL PROTEIN US5]-ALANINE N-ACETYLTRANSFERASE"/>
    <property type="match status" value="1"/>
</dbReference>
<evidence type="ECO:0000256" key="3">
    <source>
        <dbReference type="ARBA" id="ARBA00038502"/>
    </source>
</evidence>
<name>A0A6N4TG85_9FIRM</name>
<protein>
    <submittedName>
        <fullName evidence="5">N-acetyltransferase</fullName>
    </submittedName>
</protein>
<dbReference type="SUPFAM" id="SSF55729">
    <property type="entry name" value="Acyl-CoA N-acyltransferases (Nat)"/>
    <property type="match status" value="1"/>
</dbReference>
<reference evidence="6" key="1">
    <citation type="submission" date="2019-05" db="EMBL/GenBank/DDBJ databases">
        <title>Complete genome sequencing of Absiella argi strain JCM 30884.</title>
        <authorList>
            <person name="Sakamoto M."/>
            <person name="Murakami T."/>
            <person name="Mori H."/>
        </authorList>
    </citation>
    <scope>NUCLEOTIDE SEQUENCE [LARGE SCALE GENOMIC DNA]</scope>
    <source>
        <strain evidence="6">JCM 30884</strain>
    </source>
</reference>
<dbReference type="Gene3D" id="3.40.630.30">
    <property type="match status" value="1"/>
</dbReference>
<evidence type="ECO:0000256" key="2">
    <source>
        <dbReference type="ARBA" id="ARBA00023315"/>
    </source>
</evidence>
<organism evidence="5 6">
    <name type="scientific">Amedibacterium intestinale</name>
    <dbReference type="NCBI Taxonomy" id="2583452"/>
    <lineage>
        <taxon>Bacteria</taxon>
        <taxon>Bacillati</taxon>
        <taxon>Bacillota</taxon>
        <taxon>Erysipelotrichia</taxon>
        <taxon>Erysipelotrichales</taxon>
        <taxon>Erysipelotrichaceae</taxon>
        <taxon>Amedibacterium</taxon>
    </lineage>
</organism>
<dbReference type="PROSITE" id="PS51186">
    <property type="entry name" value="GNAT"/>
    <property type="match status" value="1"/>
</dbReference>
<dbReference type="Pfam" id="PF13302">
    <property type="entry name" value="Acetyltransf_3"/>
    <property type="match status" value="1"/>
</dbReference>
<dbReference type="AlphaFoldDB" id="A0A6N4TG85"/>
<feature type="domain" description="N-acetyltransferase" evidence="4">
    <location>
        <begin position="15"/>
        <end position="167"/>
    </location>
</feature>
<accession>A0A6N4TG85</accession>
<dbReference type="PANTHER" id="PTHR43792">
    <property type="entry name" value="GNAT FAMILY, PUTATIVE (AFU_ORTHOLOGUE AFUA_3G00765)-RELATED-RELATED"/>
    <property type="match status" value="1"/>
</dbReference>
<sequence>MNIVLKPWTRKDKDILKDLCNHIDRSHLSDRIPSPYTEQDAIWWLTMVEEHEGKDGIFRAIEVDGKIVGNISVEQDSDVYKKDAAIGYFLSSDLWGKGIMSEAVNEICKIAFQKLDILRISGLVYSKNIASQKVLEKNNFALEGVKKCAVFKNGQIDDLCIYGKLKH</sequence>
<dbReference type="Proteomes" id="UP000464754">
    <property type="component" value="Chromosome"/>
</dbReference>
<comment type="similarity">
    <text evidence="3">Belongs to the acetyltransferase family. RimJ subfamily.</text>
</comment>
<evidence type="ECO:0000313" key="6">
    <source>
        <dbReference type="Proteomes" id="UP000464754"/>
    </source>
</evidence>
<evidence type="ECO:0000259" key="4">
    <source>
        <dbReference type="PROSITE" id="PS51186"/>
    </source>
</evidence>
<dbReference type="RefSeq" id="WP_118361597.1">
    <property type="nucleotide sequence ID" value="NZ_AP019695.1"/>
</dbReference>
<evidence type="ECO:0000313" key="5">
    <source>
        <dbReference type="EMBL" id="BBK22186.1"/>
    </source>
</evidence>
<dbReference type="KEGG" id="aarg:Aargi30884_10890"/>
<dbReference type="GO" id="GO:0016747">
    <property type="term" value="F:acyltransferase activity, transferring groups other than amino-acyl groups"/>
    <property type="evidence" value="ECO:0007669"/>
    <property type="project" value="InterPro"/>
</dbReference>
<proteinExistence type="inferred from homology"/>
<keyword evidence="1 5" id="KW-0808">Transferase</keyword>
<dbReference type="InterPro" id="IPR000182">
    <property type="entry name" value="GNAT_dom"/>
</dbReference>
<evidence type="ECO:0000256" key="1">
    <source>
        <dbReference type="ARBA" id="ARBA00022679"/>
    </source>
</evidence>
<dbReference type="InterPro" id="IPR016181">
    <property type="entry name" value="Acyl_CoA_acyltransferase"/>
</dbReference>
<dbReference type="InterPro" id="IPR051531">
    <property type="entry name" value="N-acetyltransferase"/>
</dbReference>
<keyword evidence="6" id="KW-1185">Reference proteome</keyword>